<dbReference type="Pfam" id="PF10988">
    <property type="entry name" value="DUF2807"/>
    <property type="match status" value="1"/>
</dbReference>
<dbReference type="InterPro" id="IPR021255">
    <property type="entry name" value="DUF2807"/>
</dbReference>
<comment type="caution">
    <text evidence="3">The sequence shown here is derived from an EMBL/GenBank/DDBJ whole genome shotgun (WGS) entry which is preliminary data.</text>
</comment>
<proteinExistence type="predicted"/>
<reference evidence="3" key="2">
    <citation type="submission" date="2020-03" db="EMBL/GenBank/DDBJ databases">
        <title>Flavobacteriaceae bacterium strain TP-CH-4, a member of the family Flavobacteriaceae isolated from a deep-sea seamount.</title>
        <authorList>
            <person name="Zhang D.-C."/>
        </authorList>
    </citation>
    <scope>NUCLEOTIDE SEQUENCE</scope>
    <source>
        <strain evidence="3">TP-CH-4</strain>
    </source>
</reference>
<organism evidence="3 4">
    <name type="scientific">Pelagihabitans pacificus</name>
    <dbReference type="NCBI Taxonomy" id="2696054"/>
    <lineage>
        <taxon>Bacteria</taxon>
        <taxon>Pseudomonadati</taxon>
        <taxon>Bacteroidota</taxon>
        <taxon>Flavobacteriia</taxon>
        <taxon>Flavobacteriales</taxon>
        <taxon>Flavobacteriaceae</taxon>
        <taxon>Pelagihabitans</taxon>
    </lineage>
</organism>
<reference evidence="3" key="1">
    <citation type="submission" date="2019-07" db="EMBL/GenBank/DDBJ databases">
        <authorList>
            <person name="De-Chao Zhang Q."/>
        </authorList>
    </citation>
    <scope>NUCLEOTIDE SEQUENCE</scope>
    <source>
        <strain evidence="3">TP-CH-4</strain>
    </source>
</reference>
<feature type="domain" description="Putative auto-transporter adhesin head GIN" evidence="2">
    <location>
        <begin position="31"/>
        <end position="192"/>
    </location>
</feature>
<dbReference type="AlphaFoldDB" id="A0A967AY50"/>
<dbReference type="Proteomes" id="UP000707206">
    <property type="component" value="Unassembled WGS sequence"/>
</dbReference>
<name>A0A967AY50_9FLAO</name>
<evidence type="ECO:0000313" key="3">
    <source>
        <dbReference type="EMBL" id="NHF61318.1"/>
    </source>
</evidence>
<feature type="signal peptide" evidence="1">
    <location>
        <begin position="1"/>
        <end position="20"/>
    </location>
</feature>
<dbReference type="RefSeq" id="WP_152575819.1">
    <property type="nucleotide sequence ID" value="NZ_VIKU02000007.1"/>
</dbReference>
<protein>
    <submittedName>
        <fullName evidence="3">DUF2807 domain-containing protein</fullName>
    </submittedName>
</protein>
<dbReference type="Gene3D" id="2.160.20.120">
    <property type="match status" value="1"/>
</dbReference>
<keyword evidence="1" id="KW-0732">Signal</keyword>
<sequence>MKLRTVALLLLFSTSSLIIAQQTENRNLESFNEVVLWGRVELYLVKSNAPSIKIEMKKKYAMTDFVTKVRNGKLQAYYKKPHKHDTEPKVIVYLYYTELEGLELSGLVTLVSEETIHTESLEIQGDGIVKGDIDVEVKNLRISLDGIGNMTVSGNADCAELRVDGLGKINARKLTANEFEQHADGFAKVRIGSR</sequence>
<dbReference type="EMBL" id="VIKU02000007">
    <property type="protein sequence ID" value="NHF61318.1"/>
    <property type="molecule type" value="Genomic_DNA"/>
</dbReference>
<evidence type="ECO:0000256" key="1">
    <source>
        <dbReference type="SAM" id="SignalP"/>
    </source>
</evidence>
<keyword evidence="4" id="KW-1185">Reference proteome</keyword>
<evidence type="ECO:0000259" key="2">
    <source>
        <dbReference type="Pfam" id="PF10988"/>
    </source>
</evidence>
<accession>A0A967AY50</accession>
<evidence type="ECO:0000313" key="4">
    <source>
        <dbReference type="Proteomes" id="UP000707206"/>
    </source>
</evidence>
<gene>
    <name evidence="3" type="ORF">FK220_018335</name>
</gene>
<feature type="chain" id="PRO_5037697615" evidence="1">
    <location>
        <begin position="21"/>
        <end position="194"/>
    </location>
</feature>